<dbReference type="InterPro" id="IPR029063">
    <property type="entry name" value="SAM-dependent_MTases_sf"/>
</dbReference>
<organism evidence="11 12">
    <name type="scientific">Sphaerotilus uruguayifluvii</name>
    <dbReference type="NCBI Taxonomy" id="2735897"/>
    <lineage>
        <taxon>Bacteria</taxon>
        <taxon>Pseudomonadati</taxon>
        <taxon>Pseudomonadota</taxon>
        <taxon>Betaproteobacteria</taxon>
        <taxon>Burkholderiales</taxon>
        <taxon>Sphaerotilaceae</taxon>
        <taxon>Sphaerotilus</taxon>
    </lineage>
</organism>
<comment type="catalytic activity">
    <reaction evidence="7">
        <text>a 2'-deoxycytidine in DNA + S-adenosyl-L-methionine = an N(4)-methyl-2'-deoxycytidine in DNA + S-adenosyl-L-homocysteine + H(+)</text>
        <dbReference type="Rhea" id="RHEA:16857"/>
        <dbReference type="Rhea" id="RHEA-COMP:11369"/>
        <dbReference type="Rhea" id="RHEA-COMP:13674"/>
        <dbReference type="ChEBI" id="CHEBI:15378"/>
        <dbReference type="ChEBI" id="CHEBI:57856"/>
        <dbReference type="ChEBI" id="CHEBI:59789"/>
        <dbReference type="ChEBI" id="CHEBI:85452"/>
        <dbReference type="ChEBI" id="CHEBI:137933"/>
        <dbReference type="EC" id="2.1.1.113"/>
    </reaction>
</comment>
<keyword evidence="4" id="KW-0949">S-adenosyl-L-methionine</keyword>
<dbReference type="PROSITE" id="PS00093">
    <property type="entry name" value="N4_MTASE"/>
    <property type="match status" value="1"/>
</dbReference>
<dbReference type="PRINTS" id="PR00508">
    <property type="entry name" value="S21N4MTFRASE"/>
</dbReference>
<evidence type="ECO:0000313" key="12">
    <source>
        <dbReference type="Proteomes" id="UP001516061"/>
    </source>
</evidence>
<name>A0ABX2G1W3_9BURK</name>
<dbReference type="RefSeq" id="WP_173804413.1">
    <property type="nucleotide sequence ID" value="NZ_JABSNM010000004.1"/>
</dbReference>
<evidence type="ECO:0000256" key="5">
    <source>
        <dbReference type="ARBA" id="ARBA00022747"/>
    </source>
</evidence>
<evidence type="ECO:0000256" key="4">
    <source>
        <dbReference type="ARBA" id="ARBA00022691"/>
    </source>
</evidence>
<dbReference type="SUPFAM" id="SSF53335">
    <property type="entry name" value="S-adenosyl-L-methionine-dependent methyltransferases"/>
    <property type="match status" value="1"/>
</dbReference>
<dbReference type="InterPro" id="IPR017985">
    <property type="entry name" value="MeTrfase_CN4_CS"/>
</dbReference>
<evidence type="ECO:0000256" key="2">
    <source>
        <dbReference type="ARBA" id="ARBA00022603"/>
    </source>
</evidence>
<keyword evidence="6" id="KW-0238">DNA-binding</keyword>
<evidence type="ECO:0000256" key="1">
    <source>
        <dbReference type="ARBA" id="ARBA00010203"/>
    </source>
</evidence>
<keyword evidence="12" id="KW-1185">Reference proteome</keyword>
<comment type="similarity">
    <text evidence="1">Belongs to the N(4)/N(6)-methyltransferase family. N(4) subfamily.</text>
</comment>
<dbReference type="InterPro" id="IPR001091">
    <property type="entry name" value="RM_Methyltransferase"/>
</dbReference>
<dbReference type="GO" id="GO:0032259">
    <property type="term" value="P:methylation"/>
    <property type="evidence" value="ECO:0007669"/>
    <property type="project" value="UniProtKB-KW"/>
</dbReference>
<proteinExistence type="inferred from homology"/>
<sequence length="324" mass="36499">MKEHVPATPSTQKRATQGAPSVEVRHGDAFDLFDELPKSSIDLIITSPPYWGHRDYGLPHNWDFFNDIPTVREIGPVSPGYEWYRLHGGLLGLEPYPEWFVHHLAEILDKGKRSLKATGSMWINIGDTYFARWASIREQGRQGLGSEERYRRKTPLGGIRAEKNLLLIPSRFAIAMQERGWILRNDVIWHKPNAVPRPEADRLKNSHEHFFHFVKKPSAGRASYYYDLEQAEARASDVVTVNVAPGEAGHSATFPHALIEPRILTSSPPGGTVLDPFSGTGRALEVALEHGRSALGFDAQATFVQLQKTKLNGNLKQRTRELRQ</sequence>
<evidence type="ECO:0000256" key="8">
    <source>
        <dbReference type="RuleBase" id="RU362026"/>
    </source>
</evidence>
<feature type="region of interest" description="Disordered" evidence="9">
    <location>
        <begin position="1"/>
        <end position="22"/>
    </location>
</feature>
<dbReference type="Gene3D" id="3.40.50.150">
    <property type="entry name" value="Vaccinia Virus protein VP39"/>
    <property type="match status" value="1"/>
</dbReference>
<keyword evidence="3 11" id="KW-0808">Transferase</keyword>
<dbReference type="EMBL" id="JABSNM010000004">
    <property type="protein sequence ID" value="NRT55433.1"/>
    <property type="molecule type" value="Genomic_DNA"/>
</dbReference>
<evidence type="ECO:0000259" key="10">
    <source>
        <dbReference type="Pfam" id="PF01555"/>
    </source>
</evidence>
<evidence type="ECO:0000313" key="11">
    <source>
        <dbReference type="EMBL" id="NRT55433.1"/>
    </source>
</evidence>
<dbReference type="InterPro" id="IPR002941">
    <property type="entry name" value="DNA_methylase_N4/N6"/>
</dbReference>
<evidence type="ECO:0000256" key="3">
    <source>
        <dbReference type="ARBA" id="ARBA00022679"/>
    </source>
</evidence>
<keyword evidence="2 11" id="KW-0489">Methyltransferase</keyword>
<evidence type="ECO:0000256" key="9">
    <source>
        <dbReference type="SAM" id="MobiDB-lite"/>
    </source>
</evidence>
<protein>
    <recommendedName>
        <fullName evidence="8">Methyltransferase</fullName>
        <ecNumber evidence="8">2.1.1.-</ecNumber>
    </recommendedName>
</protein>
<feature type="domain" description="DNA methylase N-4/N-6" evidence="10">
    <location>
        <begin position="41"/>
        <end position="306"/>
    </location>
</feature>
<dbReference type="GO" id="GO:0009007">
    <property type="term" value="F:site-specific DNA-methyltransferase (adenine-specific) activity"/>
    <property type="evidence" value="ECO:0007669"/>
    <property type="project" value="UniProtKB-EC"/>
</dbReference>
<evidence type="ECO:0000256" key="6">
    <source>
        <dbReference type="ARBA" id="ARBA00023125"/>
    </source>
</evidence>
<dbReference type="Proteomes" id="UP001516061">
    <property type="component" value="Unassembled WGS sequence"/>
</dbReference>
<comment type="caution">
    <text evidence="11">The sequence shown here is derived from an EMBL/GenBank/DDBJ whole genome shotgun (WGS) entry which is preliminary data.</text>
</comment>
<keyword evidence="5" id="KW-0680">Restriction system</keyword>
<accession>A0ABX2G1W3</accession>
<dbReference type="Pfam" id="PF01555">
    <property type="entry name" value="N6_N4_Mtase"/>
    <property type="match status" value="1"/>
</dbReference>
<feature type="compositionally biased region" description="Polar residues" evidence="9">
    <location>
        <begin position="8"/>
        <end position="19"/>
    </location>
</feature>
<dbReference type="EC" id="2.1.1.-" evidence="8"/>
<evidence type="ECO:0000256" key="7">
    <source>
        <dbReference type="ARBA" id="ARBA00049120"/>
    </source>
</evidence>
<gene>
    <name evidence="11" type="ORF">HNQ01_001145</name>
</gene>
<reference evidence="11 12" key="1">
    <citation type="submission" date="2020-05" db="EMBL/GenBank/DDBJ databases">
        <title>Genomic Encyclopedia of Type Strains, Phase IV (KMG-V): Genome sequencing to study the core and pangenomes of soil and plant-associated prokaryotes.</title>
        <authorList>
            <person name="Whitman W."/>
        </authorList>
    </citation>
    <scope>NUCLEOTIDE SEQUENCE [LARGE SCALE GENOMIC DNA]</scope>
    <source>
        <strain evidence="11 12">C29</strain>
    </source>
</reference>